<name>A0A1L9S497_9EURO</name>
<dbReference type="VEuPathDB" id="FungiDB:ASPZODRAFT_1284649"/>
<evidence type="ECO:0000313" key="2">
    <source>
        <dbReference type="EMBL" id="OJJ41967.1"/>
    </source>
</evidence>
<proteinExistence type="predicted"/>
<feature type="compositionally biased region" description="Basic residues" evidence="1">
    <location>
        <begin position="94"/>
        <end position="116"/>
    </location>
</feature>
<keyword evidence="3" id="KW-1185">Reference proteome</keyword>
<protein>
    <submittedName>
        <fullName evidence="2">Uncharacterized protein</fullName>
    </submittedName>
</protein>
<dbReference type="Proteomes" id="UP000184188">
    <property type="component" value="Unassembled WGS sequence"/>
</dbReference>
<feature type="compositionally biased region" description="Polar residues" evidence="1">
    <location>
        <begin position="39"/>
        <end position="53"/>
    </location>
</feature>
<reference evidence="3" key="1">
    <citation type="journal article" date="2017" name="Genome Biol.">
        <title>Comparative genomics reveals high biological diversity and specific adaptations in the industrially and medically important fungal genus Aspergillus.</title>
        <authorList>
            <person name="de Vries R.P."/>
            <person name="Riley R."/>
            <person name="Wiebenga A."/>
            <person name="Aguilar-Osorio G."/>
            <person name="Amillis S."/>
            <person name="Uchima C.A."/>
            <person name="Anderluh G."/>
            <person name="Asadollahi M."/>
            <person name="Askin M."/>
            <person name="Barry K."/>
            <person name="Battaglia E."/>
            <person name="Bayram O."/>
            <person name="Benocci T."/>
            <person name="Braus-Stromeyer S.A."/>
            <person name="Caldana C."/>
            <person name="Canovas D."/>
            <person name="Cerqueira G.C."/>
            <person name="Chen F."/>
            <person name="Chen W."/>
            <person name="Choi C."/>
            <person name="Clum A."/>
            <person name="Dos Santos R.A."/>
            <person name="Damasio A.R."/>
            <person name="Diallinas G."/>
            <person name="Emri T."/>
            <person name="Fekete E."/>
            <person name="Flipphi M."/>
            <person name="Freyberg S."/>
            <person name="Gallo A."/>
            <person name="Gournas C."/>
            <person name="Habgood R."/>
            <person name="Hainaut M."/>
            <person name="Harispe M.L."/>
            <person name="Henrissat B."/>
            <person name="Hilden K.S."/>
            <person name="Hope R."/>
            <person name="Hossain A."/>
            <person name="Karabika E."/>
            <person name="Karaffa L."/>
            <person name="Karanyi Z."/>
            <person name="Krasevec N."/>
            <person name="Kuo A."/>
            <person name="Kusch H."/>
            <person name="LaButti K."/>
            <person name="Lagendijk E.L."/>
            <person name="Lapidus A."/>
            <person name="Levasseur A."/>
            <person name="Lindquist E."/>
            <person name="Lipzen A."/>
            <person name="Logrieco A.F."/>
            <person name="MacCabe A."/>
            <person name="Maekelae M.R."/>
            <person name="Malavazi I."/>
            <person name="Melin P."/>
            <person name="Meyer V."/>
            <person name="Mielnichuk N."/>
            <person name="Miskei M."/>
            <person name="Molnar A.P."/>
            <person name="Mule G."/>
            <person name="Ngan C.Y."/>
            <person name="Orejas M."/>
            <person name="Orosz E."/>
            <person name="Ouedraogo J.P."/>
            <person name="Overkamp K.M."/>
            <person name="Park H.-S."/>
            <person name="Perrone G."/>
            <person name="Piumi F."/>
            <person name="Punt P.J."/>
            <person name="Ram A.F."/>
            <person name="Ramon A."/>
            <person name="Rauscher S."/>
            <person name="Record E."/>
            <person name="Riano-Pachon D.M."/>
            <person name="Robert V."/>
            <person name="Roehrig J."/>
            <person name="Ruller R."/>
            <person name="Salamov A."/>
            <person name="Salih N.S."/>
            <person name="Samson R.A."/>
            <person name="Sandor E."/>
            <person name="Sanguinetti M."/>
            <person name="Schuetze T."/>
            <person name="Sepcic K."/>
            <person name="Shelest E."/>
            <person name="Sherlock G."/>
            <person name="Sophianopoulou V."/>
            <person name="Squina F.M."/>
            <person name="Sun H."/>
            <person name="Susca A."/>
            <person name="Todd R.B."/>
            <person name="Tsang A."/>
            <person name="Unkles S.E."/>
            <person name="van de Wiele N."/>
            <person name="van Rossen-Uffink D."/>
            <person name="Oliveira J.V."/>
            <person name="Vesth T.C."/>
            <person name="Visser J."/>
            <person name="Yu J.-H."/>
            <person name="Zhou M."/>
            <person name="Andersen M.R."/>
            <person name="Archer D.B."/>
            <person name="Baker S.E."/>
            <person name="Benoit I."/>
            <person name="Brakhage A.A."/>
            <person name="Braus G.H."/>
            <person name="Fischer R."/>
            <person name="Frisvad J.C."/>
            <person name="Goldman G.H."/>
            <person name="Houbraken J."/>
            <person name="Oakley B."/>
            <person name="Pocsi I."/>
            <person name="Scazzocchio C."/>
            <person name="Seiboth B."/>
            <person name="vanKuyk P.A."/>
            <person name="Wortman J."/>
            <person name="Dyer P.S."/>
            <person name="Grigoriev I.V."/>
        </authorList>
    </citation>
    <scope>NUCLEOTIDE SEQUENCE [LARGE SCALE GENOMIC DNA]</scope>
    <source>
        <strain evidence="3">CBS 506.65</strain>
    </source>
</reference>
<organism evidence="2 3">
    <name type="scientific">Penicilliopsis zonata CBS 506.65</name>
    <dbReference type="NCBI Taxonomy" id="1073090"/>
    <lineage>
        <taxon>Eukaryota</taxon>
        <taxon>Fungi</taxon>
        <taxon>Dikarya</taxon>
        <taxon>Ascomycota</taxon>
        <taxon>Pezizomycotina</taxon>
        <taxon>Eurotiomycetes</taxon>
        <taxon>Eurotiomycetidae</taxon>
        <taxon>Eurotiales</taxon>
        <taxon>Aspergillaceae</taxon>
        <taxon>Penicilliopsis</taxon>
    </lineage>
</organism>
<dbReference type="EMBL" id="KV878578">
    <property type="protein sequence ID" value="OJJ41967.1"/>
    <property type="molecule type" value="Genomic_DNA"/>
</dbReference>
<evidence type="ECO:0000313" key="3">
    <source>
        <dbReference type="Proteomes" id="UP000184188"/>
    </source>
</evidence>
<dbReference type="AlphaFoldDB" id="A0A1L9S497"/>
<feature type="region of interest" description="Disordered" evidence="1">
    <location>
        <begin position="1"/>
        <end position="122"/>
    </location>
</feature>
<feature type="compositionally biased region" description="Basic and acidic residues" evidence="1">
    <location>
        <begin position="26"/>
        <end position="37"/>
    </location>
</feature>
<accession>A0A1L9S497</accession>
<gene>
    <name evidence="2" type="ORF">ASPZODRAFT_1284649</name>
</gene>
<sequence length="122" mass="14191">MSDRGARNLPSFRLLGRSGQVCSQRPTDKTGQHERKVQVSGSSFHSPCTQQRIPQELNRWVDYRKPDSERSLREQKQKVSPERMFARDMANERVKKKKGKKRNRGQRSKYKSKSSTRGRSNG</sequence>
<dbReference type="RefSeq" id="XP_022576477.1">
    <property type="nucleotide sequence ID" value="XM_022722033.1"/>
</dbReference>
<feature type="compositionally biased region" description="Basic and acidic residues" evidence="1">
    <location>
        <begin position="59"/>
        <end position="93"/>
    </location>
</feature>
<dbReference type="GeneID" id="34608498"/>
<evidence type="ECO:0000256" key="1">
    <source>
        <dbReference type="SAM" id="MobiDB-lite"/>
    </source>
</evidence>